<accession>A0A2A2KMQ7</accession>
<proteinExistence type="predicted"/>
<comment type="caution">
    <text evidence="1">The sequence shown here is derived from an EMBL/GenBank/DDBJ whole genome shotgun (WGS) entry which is preliminary data.</text>
</comment>
<dbReference type="AlphaFoldDB" id="A0A2A2KMQ7"/>
<sequence>MIDSKNFTGPNPPEWRGGATVAYFKNKLYYLGGEAPKAGENTNRVDNLARHPNIEERLSLIEGKIPNNEPKPKRAKKDKLGIVNDMDDMYQLNPSLLTDKDDSLISHPDFRLGNIRAAAIECGILYNRNRSASHGINDMIRKTVVFLMAQLFKHYNTRKYTTAQKLKPEMTKFPEQVSAKIAAGVIKLIEIKSDTATTGSEKDMKIPADQWTQLIYQEIEHALRNSPTRNTTKPLFKQISDEDHICKLKLDQQAVQSGWYENASTNYGQDAEMRNAPQQEHAQVVIYNALVPSSFPQTQVSNTTGQIIQPWISSSFAQAAVSEPMQVCTK</sequence>
<dbReference type="EMBL" id="LIAE01008148">
    <property type="protein sequence ID" value="PAV75245.1"/>
    <property type="molecule type" value="Genomic_DNA"/>
</dbReference>
<evidence type="ECO:0000313" key="2">
    <source>
        <dbReference type="Proteomes" id="UP000218231"/>
    </source>
</evidence>
<organism evidence="1 2">
    <name type="scientific">Diploscapter pachys</name>
    <dbReference type="NCBI Taxonomy" id="2018661"/>
    <lineage>
        <taxon>Eukaryota</taxon>
        <taxon>Metazoa</taxon>
        <taxon>Ecdysozoa</taxon>
        <taxon>Nematoda</taxon>
        <taxon>Chromadorea</taxon>
        <taxon>Rhabditida</taxon>
        <taxon>Rhabditina</taxon>
        <taxon>Rhabditomorpha</taxon>
        <taxon>Rhabditoidea</taxon>
        <taxon>Rhabditidae</taxon>
        <taxon>Diploscapter</taxon>
    </lineage>
</organism>
<gene>
    <name evidence="1" type="ORF">WR25_06204</name>
</gene>
<name>A0A2A2KMQ7_9BILA</name>
<reference evidence="1 2" key="1">
    <citation type="journal article" date="2017" name="Curr. Biol.">
        <title>Genome architecture and evolution of a unichromosomal asexual nematode.</title>
        <authorList>
            <person name="Fradin H."/>
            <person name="Zegar C."/>
            <person name="Gutwein M."/>
            <person name="Lucas J."/>
            <person name="Kovtun M."/>
            <person name="Corcoran D."/>
            <person name="Baugh L.R."/>
            <person name="Kiontke K."/>
            <person name="Gunsalus K."/>
            <person name="Fitch D.H."/>
            <person name="Piano F."/>
        </authorList>
    </citation>
    <scope>NUCLEOTIDE SEQUENCE [LARGE SCALE GENOMIC DNA]</scope>
    <source>
        <strain evidence="1">PF1309</strain>
    </source>
</reference>
<keyword evidence="2" id="KW-1185">Reference proteome</keyword>
<evidence type="ECO:0000313" key="1">
    <source>
        <dbReference type="EMBL" id="PAV75245.1"/>
    </source>
</evidence>
<protein>
    <submittedName>
        <fullName evidence="1">Uncharacterized protein</fullName>
    </submittedName>
</protein>
<dbReference type="Proteomes" id="UP000218231">
    <property type="component" value="Unassembled WGS sequence"/>
</dbReference>